<evidence type="ECO:0000256" key="1">
    <source>
        <dbReference type="SAM" id="Phobius"/>
    </source>
</evidence>
<accession>A0A1I5EJA8</accession>
<dbReference type="AlphaFoldDB" id="A0A1I5EJA8"/>
<name>A0A1I5EJA8_9GAMM</name>
<keyword evidence="1" id="KW-0472">Membrane</keyword>
<dbReference type="Proteomes" id="UP000198968">
    <property type="component" value="Unassembled WGS sequence"/>
</dbReference>
<protein>
    <submittedName>
        <fullName evidence="2">Uncharacterized protein</fullName>
    </submittedName>
</protein>
<organism evidence="2 3">
    <name type="scientific">Candidatus Pantoea varia</name>
    <dbReference type="NCBI Taxonomy" id="1881036"/>
    <lineage>
        <taxon>Bacteria</taxon>
        <taxon>Pseudomonadati</taxon>
        <taxon>Pseudomonadota</taxon>
        <taxon>Gammaproteobacteria</taxon>
        <taxon>Enterobacterales</taxon>
        <taxon>Erwiniaceae</taxon>
        <taxon>Pantoea</taxon>
    </lineage>
</organism>
<dbReference type="EMBL" id="FOVG01000003">
    <property type="protein sequence ID" value="SFO11594.1"/>
    <property type="molecule type" value="Genomic_DNA"/>
</dbReference>
<keyword evidence="1" id="KW-0812">Transmembrane</keyword>
<proteinExistence type="predicted"/>
<keyword evidence="1" id="KW-1133">Transmembrane helix</keyword>
<keyword evidence="3" id="KW-1185">Reference proteome</keyword>
<gene>
    <name evidence="2" type="ORF">SAMN05428971_2966</name>
</gene>
<evidence type="ECO:0000313" key="3">
    <source>
        <dbReference type="Proteomes" id="UP000198968"/>
    </source>
</evidence>
<feature type="transmembrane region" description="Helical" evidence="1">
    <location>
        <begin position="6"/>
        <end position="31"/>
    </location>
</feature>
<sequence>MKKQSIIMLCGFVILAVAATTLVGLLTWLVVSQMAA</sequence>
<evidence type="ECO:0000313" key="2">
    <source>
        <dbReference type="EMBL" id="SFO11594.1"/>
    </source>
</evidence>
<reference evidence="3" key="1">
    <citation type="submission" date="2016-10" db="EMBL/GenBank/DDBJ databases">
        <authorList>
            <person name="Varghese N."/>
            <person name="Submissions S."/>
        </authorList>
    </citation>
    <scope>NUCLEOTIDE SEQUENCE [LARGE SCALE GENOMIC DNA]</scope>
    <source>
        <strain evidence="3">OV426</strain>
    </source>
</reference>